<name>A0AAU9D6S9_9FUSO</name>
<dbReference type="KEGG" id="haby:HLVA_22480"/>
<evidence type="ECO:0000313" key="2">
    <source>
        <dbReference type="Proteomes" id="UP001321582"/>
    </source>
</evidence>
<dbReference type="EMBL" id="AP027060">
    <property type="protein sequence ID" value="BDU51679.1"/>
    <property type="molecule type" value="Genomic_DNA"/>
</dbReference>
<dbReference type="RefSeq" id="WP_307905544.1">
    <property type="nucleotide sequence ID" value="NZ_AP027060.1"/>
</dbReference>
<keyword evidence="2" id="KW-1185">Reference proteome</keyword>
<protein>
    <submittedName>
        <fullName evidence="1">Uncharacterized protein</fullName>
    </submittedName>
</protein>
<organism evidence="1 2">
    <name type="scientific">Haliovirga abyssi</name>
    <dbReference type="NCBI Taxonomy" id="2996794"/>
    <lineage>
        <taxon>Bacteria</taxon>
        <taxon>Fusobacteriati</taxon>
        <taxon>Fusobacteriota</taxon>
        <taxon>Fusobacteriia</taxon>
        <taxon>Fusobacteriales</taxon>
        <taxon>Haliovirgaceae</taxon>
        <taxon>Haliovirga</taxon>
    </lineage>
</organism>
<keyword evidence="1" id="KW-0614">Plasmid</keyword>
<proteinExistence type="predicted"/>
<reference evidence="1 2" key="1">
    <citation type="submission" date="2022-11" db="EMBL/GenBank/DDBJ databases">
        <title>Haliovirga abyssi gen. nov., sp. nov., a mesophilic fermentative bacterium isolated from the Iheya North hydrothermal field and the proposal of Haliovirgaceae fam. nov.</title>
        <authorList>
            <person name="Miyazaki U."/>
            <person name="Tame A."/>
            <person name="Miyazaki J."/>
            <person name="Takai K."/>
            <person name="Sawayama S."/>
            <person name="Kitajima M."/>
            <person name="Okamoto A."/>
            <person name="Nakagawa S."/>
        </authorList>
    </citation>
    <scope>NUCLEOTIDE SEQUENCE [LARGE SCALE GENOMIC DNA]</scope>
    <source>
        <strain evidence="1 2">IC12</strain>
        <plasmid evidence="1 2">pHIC</plasmid>
    </source>
</reference>
<evidence type="ECO:0000313" key="1">
    <source>
        <dbReference type="EMBL" id="BDU51679.1"/>
    </source>
</evidence>
<accession>A0AAU9D6S9</accession>
<gene>
    <name evidence="1" type="ORF">HLVA_22480</name>
</gene>
<dbReference type="AlphaFoldDB" id="A0AAU9D6S9"/>
<geneLocation type="plasmid" evidence="1 2">
    <name>pHIC</name>
</geneLocation>
<sequence length="44" mass="5127">MEEIRPCKYFDICDDGALGCILIQDNCKYFCSPEDCPDYEPEED</sequence>
<dbReference type="Proteomes" id="UP001321582">
    <property type="component" value="Plasmid pHIC"/>
</dbReference>